<organism evidence="3 4">
    <name type="scientific">Saccharopolyspora spinosa</name>
    <dbReference type="NCBI Taxonomy" id="60894"/>
    <lineage>
        <taxon>Bacteria</taxon>
        <taxon>Bacillati</taxon>
        <taxon>Actinomycetota</taxon>
        <taxon>Actinomycetes</taxon>
        <taxon>Pseudonocardiales</taxon>
        <taxon>Pseudonocardiaceae</taxon>
        <taxon>Saccharopolyspora</taxon>
    </lineage>
</organism>
<evidence type="ECO:0000313" key="3">
    <source>
        <dbReference type="EMBL" id="PKW16002.1"/>
    </source>
</evidence>
<feature type="chain" id="PRO_5039633161" evidence="1">
    <location>
        <begin position="28"/>
        <end position="430"/>
    </location>
</feature>
<evidence type="ECO:0000259" key="2">
    <source>
        <dbReference type="Pfam" id="PF13529"/>
    </source>
</evidence>
<dbReference type="EMBL" id="PJNB01000001">
    <property type="protein sequence ID" value="PKW16002.1"/>
    <property type="molecule type" value="Genomic_DNA"/>
</dbReference>
<protein>
    <submittedName>
        <fullName evidence="3">Peptidase C39-like protein</fullName>
    </submittedName>
</protein>
<dbReference type="RefSeq" id="WP_010696443.1">
    <property type="nucleotide sequence ID" value="NZ_CP061007.1"/>
</dbReference>
<gene>
    <name evidence="3" type="ORF">A8926_3787</name>
</gene>
<keyword evidence="1" id="KW-0732">Signal</keyword>
<dbReference type="Pfam" id="PF13529">
    <property type="entry name" value="Peptidase_C39_2"/>
    <property type="match status" value="1"/>
</dbReference>
<sequence length="430" mass="45819">MRTSRSIHRSALTVIIGALALTMSACAQPAHAPEQPAIDYHQWHSADDFQSGTAEGVRIGGAGIQIDEPIGTAAHPAPDGRARDYDYALWTSPLQATGFGTTQLVASWNAATPPGTWLRLEMRGRTNTGAQTGWYVMGEWASGDADIHRTSLAGQSDVHGTVNVDTFTTSPGTTLSGYQLRATLYRAVGTPASPSVSMLGAMTSRIPDRFGVPTSGPGGAWGIELPVPRYSQNVHSGHFPQYGGGGEAWCSPTSTEMVVEYWGKRPSEQDLAWIGPQHPDPAVDHAARQTFDYAYDGTGNWSFNAAYAATHGLEAHITRLHSLADAEPYIRSGIPLITSQSFAADELDGAGYDTDGHLMVIVGFTTNGDVIANDPASSDDAAVRNVYPRAQFENVWLRTKRRDATGAVVDASGGIAYIITPPRFPLPAAP</sequence>
<evidence type="ECO:0000256" key="1">
    <source>
        <dbReference type="SAM" id="SignalP"/>
    </source>
</evidence>
<feature type="signal peptide" evidence="1">
    <location>
        <begin position="1"/>
        <end position="27"/>
    </location>
</feature>
<feature type="domain" description="Peptidase C39-like" evidence="2">
    <location>
        <begin position="225"/>
        <end position="376"/>
    </location>
</feature>
<dbReference type="Proteomes" id="UP000233786">
    <property type="component" value="Unassembled WGS sequence"/>
</dbReference>
<dbReference type="STRING" id="994479.GCA_000194155_03429"/>
<name>A0A2N3XZB5_SACSN</name>
<proteinExistence type="predicted"/>
<reference evidence="3" key="1">
    <citation type="submission" date="2017-12" db="EMBL/GenBank/DDBJ databases">
        <title>Sequencing the genomes of 1000 Actinobacteria strains.</title>
        <authorList>
            <person name="Klenk H.-P."/>
        </authorList>
    </citation>
    <scope>NUCLEOTIDE SEQUENCE [LARGE SCALE GENOMIC DNA]</scope>
    <source>
        <strain evidence="3">DSM 44228</strain>
    </source>
</reference>
<dbReference type="OrthoDB" id="9789941at2"/>
<keyword evidence="4" id="KW-1185">Reference proteome</keyword>
<dbReference type="PROSITE" id="PS51257">
    <property type="entry name" value="PROKAR_LIPOPROTEIN"/>
    <property type="match status" value="1"/>
</dbReference>
<dbReference type="AlphaFoldDB" id="A0A2N3XZB5"/>
<evidence type="ECO:0000313" key="4">
    <source>
        <dbReference type="Proteomes" id="UP000233786"/>
    </source>
</evidence>
<dbReference type="InterPro" id="IPR039564">
    <property type="entry name" value="Peptidase_C39-like"/>
</dbReference>
<accession>A0A2N3XZB5</accession>
<comment type="caution">
    <text evidence="3">The sequence shown here is derived from an EMBL/GenBank/DDBJ whole genome shotgun (WGS) entry which is preliminary data.</text>
</comment>
<dbReference type="Gene3D" id="3.90.70.10">
    <property type="entry name" value="Cysteine proteinases"/>
    <property type="match status" value="1"/>
</dbReference>